<feature type="compositionally biased region" description="Basic and acidic residues" evidence="1">
    <location>
        <begin position="136"/>
        <end position="159"/>
    </location>
</feature>
<evidence type="ECO:0000313" key="3">
    <source>
        <dbReference type="Proteomes" id="UP001194580"/>
    </source>
</evidence>
<accession>A0AAD4DDI6</accession>
<proteinExistence type="predicted"/>
<name>A0AAD4DDI6_9FUNG</name>
<organism evidence="2 3">
    <name type="scientific">Linnemannia exigua</name>
    <dbReference type="NCBI Taxonomy" id="604196"/>
    <lineage>
        <taxon>Eukaryota</taxon>
        <taxon>Fungi</taxon>
        <taxon>Fungi incertae sedis</taxon>
        <taxon>Mucoromycota</taxon>
        <taxon>Mortierellomycotina</taxon>
        <taxon>Mortierellomycetes</taxon>
        <taxon>Mortierellales</taxon>
        <taxon>Mortierellaceae</taxon>
        <taxon>Linnemannia</taxon>
    </lineage>
</organism>
<dbReference type="AlphaFoldDB" id="A0AAD4DDI6"/>
<evidence type="ECO:0000313" key="2">
    <source>
        <dbReference type="EMBL" id="KAG0275245.1"/>
    </source>
</evidence>
<gene>
    <name evidence="2" type="ORF">BGZ95_009031</name>
</gene>
<comment type="caution">
    <text evidence="2">The sequence shown here is derived from an EMBL/GenBank/DDBJ whole genome shotgun (WGS) entry which is preliminary data.</text>
</comment>
<reference evidence="2" key="1">
    <citation type="journal article" date="2020" name="Fungal Divers.">
        <title>Resolving the Mortierellaceae phylogeny through synthesis of multi-gene phylogenetics and phylogenomics.</title>
        <authorList>
            <person name="Vandepol N."/>
            <person name="Liber J."/>
            <person name="Desiro A."/>
            <person name="Na H."/>
            <person name="Kennedy M."/>
            <person name="Barry K."/>
            <person name="Grigoriev I.V."/>
            <person name="Miller A.N."/>
            <person name="O'Donnell K."/>
            <person name="Stajich J.E."/>
            <person name="Bonito G."/>
        </authorList>
    </citation>
    <scope>NUCLEOTIDE SEQUENCE</scope>
    <source>
        <strain evidence="2">NRRL 28262</strain>
    </source>
</reference>
<keyword evidence="3" id="KW-1185">Reference proteome</keyword>
<dbReference type="EMBL" id="JAAAIL010000502">
    <property type="protein sequence ID" value="KAG0275245.1"/>
    <property type="molecule type" value="Genomic_DNA"/>
</dbReference>
<protein>
    <submittedName>
        <fullName evidence="2">Uncharacterized protein</fullName>
    </submittedName>
</protein>
<sequence>MPLLLPESACTPTGFRPKIATNTPNPLTREKSLVLDTFFHEEPPVRWLPEIYAERYGGTTQGFVDGLRIMSAWRHFPLKSSTHVLLKYCESDRGRKQLALLNSFSAFQVVSDHLAINAASCSSDQLKDNIYPSTDVRNDSESHGSCKADVRGDVQETRPQKKTRVMPAEPQSRLPDGDDITGLSPDVLLSNLRDGYTLPSWAKDRPMHTFKLQLRDDWGPRVTDLYEAAKTKADLDHTHVDEIALLSGILHLNKSHVGFTGQESKKISREVLQKFYTSEKEDEDIRRATDAAFLWATWVQKWKSLLLNEKIAAQRDSRDAVGSVNTEPVVEAILSSYADCKSKKITSIFFIALHVFRQYNNWAGLVSESDCLMAVVGPILNEIMALQHKTKFTCANACTSVGKTRKAQLQQDGQSRQPDVIGQTEDNRELYYGELKGLHPSIEAVNTDILRLAIFTKDSLDQLHNTLAQKLTTPLSTSVFRLSSYHRD</sequence>
<dbReference type="Proteomes" id="UP001194580">
    <property type="component" value="Unassembled WGS sequence"/>
</dbReference>
<feature type="region of interest" description="Disordered" evidence="1">
    <location>
        <begin position="132"/>
        <end position="180"/>
    </location>
</feature>
<evidence type="ECO:0000256" key="1">
    <source>
        <dbReference type="SAM" id="MobiDB-lite"/>
    </source>
</evidence>